<dbReference type="OrthoDB" id="9972196at2759"/>
<sequence length="264" mass="28008">MHLSSLLLACTAGLSGAAAKTTQPILFAGSYTRQEAWVNGTGKGIYTFKFNASDGSLTPFGVTQVGTNPMYVQGSTKTFSDGKPIPYAINSVGDNSTNQPGTQTGFVSALTLQSDGTLKTLNTLETQGAVPVHISLSPNENFVVVSNYANSVTMYPLKDDGSLSSKTFHQAFPIGSNVVASRQASGHPHSTMWLPHSNHVVVADLGSDELHQYELDQENQTLKSIGSVHSLPGSGPRHMAHHPNGRFAYVVGELTNSVSVYKIA</sequence>
<dbReference type="InterPro" id="IPR019405">
    <property type="entry name" value="Lactonase_7-beta_prop"/>
</dbReference>
<accession>A0A9W6TYD3</accession>
<reference evidence="3" key="1">
    <citation type="submission" date="2023-04" db="EMBL/GenBank/DDBJ databases">
        <title>Phytophthora lilii NBRC 32176.</title>
        <authorList>
            <person name="Ichikawa N."/>
            <person name="Sato H."/>
            <person name="Tonouchi N."/>
        </authorList>
    </citation>
    <scope>NUCLEOTIDE SEQUENCE</scope>
    <source>
        <strain evidence="3">NBRC 32176</strain>
    </source>
</reference>
<proteinExistence type="inferred from homology"/>
<gene>
    <name evidence="3" type="ORF">Plil01_000916600</name>
</gene>
<dbReference type="InterPro" id="IPR015943">
    <property type="entry name" value="WD40/YVTN_repeat-like_dom_sf"/>
</dbReference>
<dbReference type="InterPro" id="IPR011045">
    <property type="entry name" value="N2O_reductase_N"/>
</dbReference>
<comment type="similarity">
    <text evidence="1">Belongs to the cycloisomerase 2 family.</text>
</comment>
<evidence type="ECO:0000313" key="4">
    <source>
        <dbReference type="Proteomes" id="UP001165083"/>
    </source>
</evidence>
<keyword evidence="4" id="KW-1185">Reference proteome</keyword>
<dbReference type="InterPro" id="IPR050282">
    <property type="entry name" value="Cycloisomerase_2"/>
</dbReference>
<dbReference type="SUPFAM" id="SSF50974">
    <property type="entry name" value="Nitrous oxide reductase, N-terminal domain"/>
    <property type="match status" value="1"/>
</dbReference>
<dbReference type="PANTHER" id="PTHR30344:SF1">
    <property type="entry name" value="6-PHOSPHOGLUCONOLACTONASE"/>
    <property type="match status" value="1"/>
</dbReference>
<evidence type="ECO:0000256" key="1">
    <source>
        <dbReference type="ARBA" id="ARBA00005564"/>
    </source>
</evidence>
<dbReference type="PANTHER" id="PTHR30344">
    <property type="entry name" value="6-PHOSPHOGLUCONOLACTONASE-RELATED"/>
    <property type="match status" value="1"/>
</dbReference>
<protein>
    <submittedName>
        <fullName evidence="3">Unnamed protein product</fullName>
    </submittedName>
</protein>
<feature type="chain" id="PRO_5040884150" evidence="2">
    <location>
        <begin position="20"/>
        <end position="264"/>
    </location>
</feature>
<dbReference type="GO" id="GO:0017057">
    <property type="term" value="F:6-phosphogluconolactonase activity"/>
    <property type="evidence" value="ECO:0007669"/>
    <property type="project" value="TreeGrafter"/>
</dbReference>
<evidence type="ECO:0000256" key="2">
    <source>
        <dbReference type="SAM" id="SignalP"/>
    </source>
</evidence>
<dbReference type="Pfam" id="PF10282">
    <property type="entry name" value="Lactonase"/>
    <property type="match status" value="1"/>
</dbReference>
<feature type="signal peptide" evidence="2">
    <location>
        <begin position="1"/>
        <end position="19"/>
    </location>
</feature>
<dbReference type="Proteomes" id="UP001165083">
    <property type="component" value="Unassembled WGS sequence"/>
</dbReference>
<keyword evidence="2" id="KW-0732">Signal</keyword>
<name>A0A9W6TYD3_9STRA</name>
<dbReference type="EMBL" id="BSXW01000452">
    <property type="protein sequence ID" value="GMF22847.1"/>
    <property type="molecule type" value="Genomic_DNA"/>
</dbReference>
<comment type="caution">
    <text evidence="3">The sequence shown here is derived from an EMBL/GenBank/DDBJ whole genome shotgun (WGS) entry which is preliminary data.</text>
</comment>
<evidence type="ECO:0000313" key="3">
    <source>
        <dbReference type="EMBL" id="GMF22847.1"/>
    </source>
</evidence>
<dbReference type="AlphaFoldDB" id="A0A9W6TYD3"/>
<dbReference type="Gene3D" id="2.130.10.10">
    <property type="entry name" value="YVTN repeat-like/Quinoprotein amine dehydrogenase"/>
    <property type="match status" value="1"/>
</dbReference>
<organism evidence="3 4">
    <name type="scientific">Phytophthora lilii</name>
    <dbReference type="NCBI Taxonomy" id="2077276"/>
    <lineage>
        <taxon>Eukaryota</taxon>
        <taxon>Sar</taxon>
        <taxon>Stramenopiles</taxon>
        <taxon>Oomycota</taxon>
        <taxon>Peronosporomycetes</taxon>
        <taxon>Peronosporales</taxon>
        <taxon>Peronosporaceae</taxon>
        <taxon>Phytophthora</taxon>
    </lineage>
</organism>